<dbReference type="AlphaFoldDB" id="A0A2U8WJG5"/>
<evidence type="ECO:0000256" key="1">
    <source>
        <dbReference type="SAM" id="MobiDB-lite"/>
    </source>
</evidence>
<dbReference type="KEGG" id="mtea:DK419_02645"/>
<dbReference type="OrthoDB" id="8000531at2"/>
<feature type="compositionally biased region" description="Acidic residues" evidence="1">
    <location>
        <begin position="59"/>
        <end position="72"/>
    </location>
</feature>
<dbReference type="EMBL" id="CP029553">
    <property type="protein sequence ID" value="AWN45352.1"/>
    <property type="molecule type" value="Genomic_DNA"/>
</dbReference>
<evidence type="ECO:0000313" key="2">
    <source>
        <dbReference type="EMBL" id="AWN45352.1"/>
    </source>
</evidence>
<keyword evidence="3" id="KW-1185">Reference proteome</keyword>
<feature type="compositionally biased region" description="Polar residues" evidence="1">
    <location>
        <begin position="1"/>
        <end position="13"/>
    </location>
</feature>
<protein>
    <submittedName>
        <fullName evidence="2">Uncharacterized protein</fullName>
    </submittedName>
</protein>
<sequence>MAKNFITGSARSPSTEEFKARIARLSEMPTHATPAANARKNRPAKQSFSQQPLRREPDGATEENATDEAEKDDVEKDGGETE</sequence>
<organism evidence="2 3">
    <name type="scientific">Methylobacterium terrae</name>
    <dbReference type="NCBI Taxonomy" id="2202827"/>
    <lineage>
        <taxon>Bacteria</taxon>
        <taxon>Pseudomonadati</taxon>
        <taxon>Pseudomonadota</taxon>
        <taxon>Alphaproteobacteria</taxon>
        <taxon>Hyphomicrobiales</taxon>
        <taxon>Methylobacteriaceae</taxon>
        <taxon>Methylobacterium</taxon>
    </lineage>
</organism>
<gene>
    <name evidence="2" type="ORF">DK419_02645</name>
</gene>
<reference evidence="2 3" key="1">
    <citation type="submission" date="2018-05" db="EMBL/GenBank/DDBJ databases">
        <title>Complete Genome Sequence of Methylobacterium sp. 17Sr1-28.</title>
        <authorList>
            <person name="Srinivasan S."/>
        </authorList>
    </citation>
    <scope>NUCLEOTIDE SEQUENCE [LARGE SCALE GENOMIC DNA]</scope>
    <source>
        <strain evidence="2 3">17Sr1-28</strain>
    </source>
</reference>
<feature type="compositionally biased region" description="Basic and acidic residues" evidence="1">
    <location>
        <begin position="73"/>
        <end position="82"/>
    </location>
</feature>
<proteinExistence type="predicted"/>
<name>A0A2U8WJG5_9HYPH</name>
<dbReference type="RefSeq" id="WP_109957720.1">
    <property type="nucleotide sequence ID" value="NZ_CP029553.1"/>
</dbReference>
<accession>A0A2U8WJG5</accession>
<evidence type="ECO:0000313" key="3">
    <source>
        <dbReference type="Proteomes" id="UP000245444"/>
    </source>
</evidence>
<dbReference type="Proteomes" id="UP000245444">
    <property type="component" value="Chromosome"/>
</dbReference>
<feature type="region of interest" description="Disordered" evidence="1">
    <location>
        <begin position="1"/>
        <end position="82"/>
    </location>
</feature>